<dbReference type="PANTHER" id="PTHR24096">
    <property type="entry name" value="LONG-CHAIN-FATTY-ACID--COA LIGASE"/>
    <property type="match status" value="1"/>
</dbReference>
<evidence type="ECO:0000256" key="1">
    <source>
        <dbReference type="ARBA" id="ARBA00004275"/>
    </source>
</evidence>
<evidence type="ECO:0000256" key="4">
    <source>
        <dbReference type="ARBA" id="ARBA00023140"/>
    </source>
</evidence>
<dbReference type="AlphaFoldDB" id="G3MIB8"/>
<protein>
    <recommendedName>
        <fullName evidence="8">AMP-dependent synthetase/ligase domain-containing protein</fullName>
    </recommendedName>
</protein>
<dbReference type="Gene3D" id="3.30.300.30">
    <property type="match status" value="1"/>
</dbReference>
<dbReference type="Gene3D" id="3.40.50.12780">
    <property type="entry name" value="N-terminal domain of ligase-like"/>
    <property type="match status" value="1"/>
</dbReference>
<reference evidence="7" key="1">
    <citation type="journal article" date="2011" name="PLoS ONE">
        <title>A deep insight into the sialotranscriptome of the gulf coast tick, Amblyomma maculatum.</title>
        <authorList>
            <person name="Karim S."/>
            <person name="Singh P."/>
            <person name="Ribeiro J.M."/>
        </authorList>
    </citation>
    <scope>NUCLEOTIDE SEQUENCE</scope>
    <source>
        <tissue evidence="7">Salivary gland</tissue>
    </source>
</reference>
<comment type="subcellular location">
    <subcellularLocation>
        <location evidence="1">Peroxisome</location>
    </subcellularLocation>
</comment>
<feature type="domain" description="AMP-binding enzyme C-terminal" evidence="6">
    <location>
        <begin position="372"/>
        <end position="450"/>
    </location>
</feature>
<dbReference type="PANTHER" id="PTHR24096:SF149">
    <property type="entry name" value="AMP-BINDING DOMAIN-CONTAINING PROTEIN-RELATED"/>
    <property type="match status" value="1"/>
</dbReference>
<sequence>ESHGVGQGDRVIMHMNNSIESFIAACSIPLSGAALVTSDVTLSEGELQDYATNTGATHVLTDKTYFDIFKCLDPSLKFKKMFSVTEIPGFTAISKFDSKVSDYKEALGGYDSVMFVAHSNGTGGIEKIVEISQRKYISQLRCREICEIATSNDISLGGGNISFKVCFTHAFFVLTIGGTLVLLDKYRPIPDVITALQDHKVTHIFGTPMKIFEISRELKRTGQTFPHVKKVITIGTPITQLVKSEVLSAFSPIEIRSTYGMAEANGSLSAPPSGYITSCDVGFPVSNTRMKVLDITTKTVLGPNQTGEVLFHAPHLSAYYRTSTGTASVTDAEGWLHTGDLGYYNEDGVLFIMGRVKCATLPSVIRTGLPAVEEWLHTHPSVAEAAVVPTFDSKGEAVLAAIIVARPEHRPSRTLSEDIKVFVEEGLPTAPCIQGGIFFADAIPRSGFGKIKRYRLPQLMASLERMDVRKNIKSRKVLINDE</sequence>
<evidence type="ECO:0008006" key="8">
    <source>
        <dbReference type="Google" id="ProtNLM"/>
    </source>
</evidence>
<feature type="non-terminal residue" evidence="7">
    <location>
        <position position="1"/>
    </location>
</feature>
<dbReference type="InterPro" id="IPR042099">
    <property type="entry name" value="ANL_N_sf"/>
</dbReference>
<dbReference type="SUPFAM" id="SSF56801">
    <property type="entry name" value="Acetyl-CoA synthetase-like"/>
    <property type="match status" value="1"/>
</dbReference>
<name>G3MIB8_AMBMU</name>
<dbReference type="Pfam" id="PF13193">
    <property type="entry name" value="AMP-binding_C"/>
    <property type="match status" value="1"/>
</dbReference>
<dbReference type="InterPro" id="IPR045851">
    <property type="entry name" value="AMP-bd_C_sf"/>
</dbReference>
<evidence type="ECO:0000256" key="2">
    <source>
        <dbReference type="ARBA" id="ARBA00006432"/>
    </source>
</evidence>
<feature type="domain" description="AMP-dependent synthetase/ligase" evidence="5">
    <location>
        <begin position="2"/>
        <end position="320"/>
    </location>
</feature>
<evidence type="ECO:0000256" key="3">
    <source>
        <dbReference type="ARBA" id="ARBA00022598"/>
    </source>
</evidence>
<dbReference type="EMBL" id="JO841619">
    <property type="protein sequence ID" value="AEO33236.1"/>
    <property type="molecule type" value="mRNA"/>
</dbReference>
<accession>G3MIB8</accession>
<organism evidence="7">
    <name type="scientific">Amblyomma maculatum</name>
    <name type="common">Gulf Coast tick</name>
    <dbReference type="NCBI Taxonomy" id="34609"/>
    <lineage>
        <taxon>Eukaryota</taxon>
        <taxon>Metazoa</taxon>
        <taxon>Ecdysozoa</taxon>
        <taxon>Arthropoda</taxon>
        <taxon>Chelicerata</taxon>
        <taxon>Arachnida</taxon>
        <taxon>Acari</taxon>
        <taxon>Parasitiformes</taxon>
        <taxon>Ixodida</taxon>
        <taxon>Ixodoidea</taxon>
        <taxon>Ixodidae</taxon>
        <taxon>Amblyomminae</taxon>
        <taxon>Amblyomma</taxon>
    </lineage>
</organism>
<dbReference type="Pfam" id="PF00501">
    <property type="entry name" value="AMP-binding"/>
    <property type="match status" value="1"/>
</dbReference>
<comment type="similarity">
    <text evidence="2">Belongs to the ATP-dependent AMP-binding enzyme family.</text>
</comment>
<dbReference type="InterPro" id="IPR000873">
    <property type="entry name" value="AMP-dep_synth/lig_dom"/>
</dbReference>
<evidence type="ECO:0000313" key="7">
    <source>
        <dbReference type="EMBL" id="AEO33236.1"/>
    </source>
</evidence>
<dbReference type="GO" id="GO:0005777">
    <property type="term" value="C:peroxisome"/>
    <property type="evidence" value="ECO:0007669"/>
    <property type="project" value="UniProtKB-SubCell"/>
</dbReference>
<evidence type="ECO:0000259" key="6">
    <source>
        <dbReference type="Pfam" id="PF13193"/>
    </source>
</evidence>
<keyword evidence="4" id="KW-0576">Peroxisome</keyword>
<keyword evidence="3" id="KW-0436">Ligase</keyword>
<evidence type="ECO:0000259" key="5">
    <source>
        <dbReference type="Pfam" id="PF00501"/>
    </source>
</evidence>
<dbReference type="GO" id="GO:0016405">
    <property type="term" value="F:CoA-ligase activity"/>
    <property type="evidence" value="ECO:0007669"/>
    <property type="project" value="TreeGrafter"/>
</dbReference>
<proteinExistence type="evidence at transcript level"/>
<dbReference type="InterPro" id="IPR025110">
    <property type="entry name" value="AMP-bd_C"/>
</dbReference>